<gene>
    <name evidence="1" type="ORF">SUNLIREN_94</name>
</gene>
<dbReference type="Proteomes" id="UP000257815">
    <property type="component" value="Segment"/>
</dbReference>
<dbReference type="SUPFAM" id="SSF48208">
    <property type="entry name" value="Six-hairpin glycosidases"/>
    <property type="match status" value="1"/>
</dbReference>
<protein>
    <submittedName>
        <fullName evidence="1">Putative tail associated protein</fullName>
    </submittedName>
</protein>
<dbReference type="GO" id="GO:0005975">
    <property type="term" value="P:carbohydrate metabolic process"/>
    <property type="evidence" value="ECO:0007669"/>
    <property type="project" value="InterPro"/>
</dbReference>
<organism evidence="1 2">
    <name type="scientific">Erwinia phage SunLIRen</name>
    <dbReference type="NCBI Taxonomy" id="2267654"/>
    <lineage>
        <taxon>Viruses</taxon>
        <taxon>Duplodnaviria</taxon>
        <taxon>Heunggongvirae</taxon>
        <taxon>Uroviricota</taxon>
        <taxon>Caudoviricetes</taxon>
        <taxon>Andersonviridae</taxon>
        <taxon>Ounavirinae</taxon>
        <taxon>Kolesnikvirus</taxon>
        <taxon>Kolesnikvirus Ea214</taxon>
    </lineage>
</organism>
<name>A0A346FHW4_9CAUD</name>
<dbReference type="EMBL" id="MH426725">
    <property type="protein sequence ID" value="AXN57394.1"/>
    <property type="molecule type" value="Genomic_DNA"/>
</dbReference>
<sequence length="1157" mass="130458">MTQVKQTSAQSAVNQAVNLLNGHEDFVERSTGLTVDPHVDHYLQNPDYVLSNNRHFIADTMAEYQPNGDATTEGQALHVLGYCHAYIATKNPVFLDKAKKAWDAYINYFYKGQEIPSTPSRYICNWIINGKEPTLADYPVNPEEPTQGGFKCVPIEFTNGVGRIPHGAPFWGEYLDSCTFAHRGHMTWDAINGSVQKIQENVDGKIDWQTVYDQYRILGTPTYDDFFMDTFTNGRDTWTGFTSTSVIPTVTGGWIKPPRVDDTNPVGIRKDNITFNGGSYETVRLRIKKTGDPVWAGAIWWVNVGGRGWDETRKFSIPEPKFDASGVAEIAVNPGWNVDIRTIRVDVGAALTADEYAKNFFEIDYIGVSHKTGEGIAEPWSSLAWIDWKAYLGDTYTVKWGESNQEETFPVQWLVVWTNNKIGMGKGPNDQLWDGDIIEENLPDSDKGMIKLHDETINGVYLVNYASKVPVDFGGYEFARNEPWHNRPVHTPFLGGINQLGNAADAEVWFTDACYLLYRITGEEKYKTALESVFFTANEYTEIDSTDKFFRQSLSAETPFTDAISYGFSYPASTTVTYDRDSDGYIVVNTDQSCQTFLEQQAVVFRITDKSKLRLTYGGQTETGKAIGMSATLTIGSTKGDDDSENRYKVTLPKTNDPVPKVYDITLSQLAKATDDTTGEDYLIADSRAVTDYGNCTWEESYEDNVYDGRTANVIKAKLPTSDDGFIIGFWLTEEGKVDTKSIVYRADSPVVVRITDDNDWYWYWIIGETYGKWVKRTLDPKNLTLYATQPNHSPDEPLPTEVKYTKIEQMNIFLEDDTATDKEFSYYCVNDVPPLFKGDDGWTVLFRAALAGDEAFTAVVGDCTILDYRHDSLAYSPGVIPFSNIYGEGTNQIGAWHGMPYPGYQYPFMYTIHVTEKYAEELANQIQFLYDSQEAYYKQVGILGPGCAAYIWNRWDNYKYGTPDTWTTYHWGDGKPWSGYQPRAYNAAARAWYELSVRGKTVPRILKEYVERWSTWLVSFAERFGGHSPNDFPIAPEQPVWIENDFTAHMCGLWLAGACYSRLAGSKVEGLDYFIDSCAGELAEGFTIVADPTKAINGAWSPDPRVSGDNGMSFGFYTGECFRGLSLYIIYKNHGIGYDFYQDLAVPDHFKASINV</sequence>
<evidence type="ECO:0000313" key="1">
    <source>
        <dbReference type="EMBL" id="AXN57394.1"/>
    </source>
</evidence>
<evidence type="ECO:0000313" key="2">
    <source>
        <dbReference type="Proteomes" id="UP000257815"/>
    </source>
</evidence>
<proteinExistence type="predicted"/>
<accession>A0A346FHW4</accession>
<dbReference type="InterPro" id="IPR008928">
    <property type="entry name" value="6-hairpin_glycosidase_sf"/>
</dbReference>
<reference evidence="2" key="1">
    <citation type="submission" date="2018-06" db="EMBL/GenBank/DDBJ databases">
        <authorList>
            <person name="Sharma R."/>
            <person name="Ke K."/>
            <person name="Breakwell D.P."/>
            <person name="Hope S."/>
            <person name="Grose J.H."/>
        </authorList>
    </citation>
    <scope>NUCLEOTIDE SEQUENCE [LARGE SCALE GENOMIC DNA]</scope>
</reference>